<dbReference type="InterPro" id="IPR023198">
    <property type="entry name" value="PGP-like_dom2"/>
</dbReference>
<protein>
    <submittedName>
        <fullName evidence="1">Haloacid dehalogenase-like hydrolase</fullName>
    </submittedName>
</protein>
<dbReference type="InterPro" id="IPR023214">
    <property type="entry name" value="HAD_sf"/>
</dbReference>
<comment type="caution">
    <text evidence="1">The sequence shown here is derived from an EMBL/GenBank/DDBJ whole genome shotgun (WGS) entry which is preliminary data.</text>
</comment>
<dbReference type="Gene3D" id="1.10.150.240">
    <property type="entry name" value="Putative phosphatase, domain 2"/>
    <property type="match status" value="1"/>
</dbReference>
<organism evidence="1 2">
    <name type="scientific">Cupriavidus basilensis</name>
    <dbReference type="NCBI Taxonomy" id="68895"/>
    <lineage>
        <taxon>Bacteria</taxon>
        <taxon>Pseudomonadati</taxon>
        <taxon>Pseudomonadota</taxon>
        <taxon>Betaproteobacteria</taxon>
        <taxon>Burkholderiales</taxon>
        <taxon>Burkholderiaceae</taxon>
        <taxon>Cupriavidus</taxon>
    </lineage>
</organism>
<dbReference type="InterPro" id="IPR036412">
    <property type="entry name" value="HAD-like_sf"/>
</dbReference>
<dbReference type="SUPFAM" id="SSF56784">
    <property type="entry name" value="HAD-like"/>
    <property type="match status" value="1"/>
</dbReference>
<evidence type="ECO:0000313" key="1">
    <source>
        <dbReference type="EMBL" id="MDF3832135.1"/>
    </source>
</evidence>
<evidence type="ECO:0000313" key="2">
    <source>
        <dbReference type="Proteomes" id="UP001216674"/>
    </source>
</evidence>
<dbReference type="Gene3D" id="3.40.50.1000">
    <property type="entry name" value="HAD superfamily/HAD-like"/>
    <property type="match status" value="1"/>
</dbReference>
<dbReference type="EMBL" id="JARJLM010000071">
    <property type="protein sequence ID" value="MDF3832135.1"/>
    <property type="molecule type" value="Genomic_DNA"/>
</dbReference>
<accession>A0ABT6AHQ8</accession>
<dbReference type="RefSeq" id="WP_276263828.1">
    <property type="nucleotide sequence ID" value="NZ_JARJLM010000071.1"/>
</dbReference>
<dbReference type="Proteomes" id="UP001216674">
    <property type="component" value="Unassembled WGS sequence"/>
</dbReference>
<proteinExistence type="predicted"/>
<name>A0ABT6AHQ8_9BURK</name>
<keyword evidence="2" id="KW-1185">Reference proteome</keyword>
<gene>
    <name evidence="1" type="ORF">P3W85_04080</name>
</gene>
<reference evidence="1 2" key="1">
    <citation type="submission" date="2023-03" db="EMBL/GenBank/DDBJ databases">
        <title>Draft assemblies of triclosan tolerant bacteria isolated from returned activated sludge.</title>
        <authorList>
            <person name="Van Hamelsveld S."/>
        </authorList>
    </citation>
    <scope>NUCLEOTIDE SEQUENCE [LARGE SCALE GENOMIC DNA]</scope>
    <source>
        <strain evidence="1 2">GW210010_S58</strain>
    </source>
</reference>
<sequence>MKKDRILVLDIDGTLSDSVGLHQSAFLAAMTALGLPDLDTDWGSYPHHTDTGILAHALAAGGRAQMLPHEQALFEQDLDQHFVSRLSERGLVEIRGARAFVEAAGNTGWAVVYATGGIRSVSRRKLQAIGIAYAEPTLMTASEHASRTDLVAAAIERAKQYYGIAEPRDVDSVGDGRWDLEVAGRLGIGFIGVGSPPAADVLTSRGATVFPDLARAMPWLQGGGGPVSSALPRA</sequence>
<dbReference type="Pfam" id="PF00702">
    <property type="entry name" value="Hydrolase"/>
    <property type="match status" value="1"/>
</dbReference>